<evidence type="ECO:0000313" key="1">
    <source>
        <dbReference type="EMBL" id="KKT41045.1"/>
    </source>
</evidence>
<proteinExistence type="predicted"/>
<reference evidence="1 2" key="1">
    <citation type="journal article" date="2015" name="Nature">
        <title>rRNA introns, odd ribosomes, and small enigmatic genomes across a large radiation of phyla.</title>
        <authorList>
            <person name="Brown C.T."/>
            <person name="Hug L.A."/>
            <person name="Thomas B.C."/>
            <person name="Sharon I."/>
            <person name="Castelle C.J."/>
            <person name="Singh A."/>
            <person name="Wilkins M.J."/>
            <person name="Williams K.H."/>
            <person name="Banfield J.F."/>
        </authorList>
    </citation>
    <scope>NUCLEOTIDE SEQUENCE [LARGE SCALE GENOMIC DNA]</scope>
</reference>
<dbReference type="AlphaFoldDB" id="A0A0G1H2I8"/>
<protein>
    <submittedName>
        <fullName evidence="1">Uncharacterized protein</fullName>
    </submittedName>
</protein>
<evidence type="ECO:0000313" key="2">
    <source>
        <dbReference type="Proteomes" id="UP000034736"/>
    </source>
</evidence>
<sequence length="90" mass="10445">MGFFSPSKPSVSKTEFQKVKRQLHADGVPEHVLDKFEQEFSGHLDEDGWNNGIDRKELEKGIKHLKSKSYDYGISQNQIKKAEEQLKKRL</sequence>
<comment type="caution">
    <text evidence="1">The sequence shown here is derived from an EMBL/GenBank/DDBJ whole genome shotgun (WGS) entry which is preliminary data.</text>
</comment>
<name>A0A0G1H2I8_9BACT</name>
<dbReference type="EMBL" id="LCHU01000013">
    <property type="protein sequence ID" value="KKT41045.1"/>
    <property type="molecule type" value="Genomic_DNA"/>
</dbReference>
<gene>
    <name evidence="1" type="ORF">UW30_C0013G0014</name>
</gene>
<dbReference type="STRING" id="1618647.UW30_C0013G0014"/>
<organism evidence="1 2">
    <name type="scientific">Candidatus Giovannonibacteria bacterium GW2011_GWA2_44_13b</name>
    <dbReference type="NCBI Taxonomy" id="1618647"/>
    <lineage>
        <taxon>Bacteria</taxon>
        <taxon>Candidatus Giovannoniibacteriota</taxon>
    </lineage>
</organism>
<accession>A0A0G1H2I8</accession>
<dbReference type="Proteomes" id="UP000034736">
    <property type="component" value="Unassembled WGS sequence"/>
</dbReference>